<protein>
    <submittedName>
        <fullName evidence="2">Uncharacterized protein</fullName>
    </submittedName>
</protein>
<dbReference type="EMBL" id="CAJVRM010000731">
    <property type="protein sequence ID" value="CAG8983576.1"/>
    <property type="molecule type" value="Genomic_DNA"/>
</dbReference>
<accession>A0A9N9M3K9</accession>
<proteinExistence type="predicted"/>
<evidence type="ECO:0000256" key="1">
    <source>
        <dbReference type="SAM" id="MobiDB-lite"/>
    </source>
</evidence>
<evidence type="ECO:0000313" key="3">
    <source>
        <dbReference type="Proteomes" id="UP000701801"/>
    </source>
</evidence>
<feature type="compositionally biased region" description="Polar residues" evidence="1">
    <location>
        <begin position="80"/>
        <end position="92"/>
    </location>
</feature>
<reference evidence="2" key="1">
    <citation type="submission" date="2021-07" db="EMBL/GenBank/DDBJ databases">
        <authorList>
            <person name="Durling M."/>
        </authorList>
    </citation>
    <scope>NUCLEOTIDE SEQUENCE</scope>
</reference>
<feature type="compositionally biased region" description="Low complexity" evidence="1">
    <location>
        <begin position="48"/>
        <end position="61"/>
    </location>
</feature>
<feature type="region of interest" description="Disordered" evidence="1">
    <location>
        <begin position="1"/>
        <end position="109"/>
    </location>
</feature>
<feature type="compositionally biased region" description="Basic and acidic residues" evidence="1">
    <location>
        <begin position="94"/>
        <end position="109"/>
    </location>
</feature>
<keyword evidence="3" id="KW-1185">Reference proteome</keyword>
<dbReference type="AlphaFoldDB" id="A0A9N9M3K9"/>
<name>A0A9N9M3K9_9HELO</name>
<gene>
    <name evidence="2" type="ORF">HYALB_00004595</name>
</gene>
<sequence>MVNCGSDAQRGNALKRHHTTPSRGQPGYSLVEAQQPPSPSPSPAPNQSTGSGSGTSTSTSTDIQKAMGRAKERDMGRNLFGSNRAISPNVFRTTFDDAHPDTHSDANDI</sequence>
<organism evidence="2 3">
    <name type="scientific">Hymenoscyphus albidus</name>
    <dbReference type="NCBI Taxonomy" id="595503"/>
    <lineage>
        <taxon>Eukaryota</taxon>
        <taxon>Fungi</taxon>
        <taxon>Dikarya</taxon>
        <taxon>Ascomycota</taxon>
        <taxon>Pezizomycotina</taxon>
        <taxon>Leotiomycetes</taxon>
        <taxon>Helotiales</taxon>
        <taxon>Helotiaceae</taxon>
        <taxon>Hymenoscyphus</taxon>
    </lineage>
</organism>
<dbReference type="Proteomes" id="UP000701801">
    <property type="component" value="Unassembled WGS sequence"/>
</dbReference>
<evidence type="ECO:0000313" key="2">
    <source>
        <dbReference type="EMBL" id="CAG8983576.1"/>
    </source>
</evidence>
<comment type="caution">
    <text evidence="2">The sequence shown here is derived from an EMBL/GenBank/DDBJ whole genome shotgun (WGS) entry which is preliminary data.</text>
</comment>